<accession>A0ABN7SQL2</accession>
<dbReference type="EMBL" id="OU015566">
    <property type="protein sequence ID" value="CAG5103762.1"/>
    <property type="molecule type" value="Genomic_DNA"/>
</dbReference>
<keyword evidence="3" id="KW-1185">Reference proteome</keyword>
<feature type="compositionally biased region" description="Basic and acidic residues" evidence="1">
    <location>
        <begin position="17"/>
        <end position="26"/>
    </location>
</feature>
<evidence type="ECO:0000256" key="1">
    <source>
        <dbReference type="SAM" id="MobiDB-lite"/>
    </source>
</evidence>
<proteinExistence type="predicted"/>
<evidence type="ECO:0000313" key="3">
    <source>
        <dbReference type="Proteomes" id="UP001158576"/>
    </source>
</evidence>
<protein>
    <submittedName>
        <fullName evidence="2">Oidioi.mRNA.OKI2018_I69.chr1.g924.t1.cds</fullName>
    </submittedName>
</protein>
<sequence length="290" mass="34144">MRYSEVGHHFNKHPKRNVGERLDGLSRTKKNRSLTKNEEIRDDLIRFFEENSVLDTRCRNEAIVAGEMKRKRLLKKPFWVLLLKYDDEKKQQTLEMREINEEVPDPPSISTYRRIYKENFTKWLRLADDNAILNCYCPVHLQMELYTSAINRFSATEPITDFDLAEMSICVNSGHRLKCIENSCEYCQDTEAGYEHVKARLEDHFHGIDPETEVTYAQLVEIERTDANQNPYKREQLVMQLATRDEFISVVCDYLQRGCRYRSSTEDNQSLRAFKRIQGLPQATPGQLHL</sequence>
<name>A0ABN7SQL2_OIKDI</name>
<organism evidence="2 3">
    <name type="scientific">Oikopleura dioica</name>
    <name type="common">Tunicate</name>
    <dbReference type="NCBI Taxonomy" id="34765"/>
    <lineage>
        <taxon>Eukaryota</taxon>
        <taxon>Metazoa</taxon>
        <taxon>Chordata</taxon>
        <taxon>Tunicata</taxon>
        <taxon>Appendicularia</taxon>
        <taxon>Copelata</taxon>
        <taxon>Oikopleuridae</taxon>
        <taxon>Oikopleura</taxon>
    </lineage>
</organism>
<reference evidence="2 3" key="1">
    <citation type="submission" date="2021-04" db="EMBL/GenBank/DDBJ databases">
        <authorList>
            <person name="Bliznina A."/>
        </authorList>
    </citation>
    <scope>NUCLEOTIDE SEQUENCE [LARGE SCALE GENOMIC DNA]</scope>
</reference>
<evidence type="ECO:0000313" key="2">
    <source>
        <dbReference type="EMBL" id="CAG5103762.1"/>
    </source>
</evidence>
<gene>
    <name evidence="2" type="ORF">OKIOD_LOCUS9689</name>
</gene>
<feature type="region of interest" description="Disordered" evidence="1">
    <location>
        <begin position="1"/>
        <end position="30"/>
    </location>
</feature>
<dbReference type="Proteomes" id="UP001158576">
    <property type="component" value="Chromosome 1"/>
</dbReference>